<evidence type="ECO:0000259" key="13">
    <source>
        <dbReference type="PROSITE" id="PS51496"/>
    </source>
</evidence>
<dbReference type="PANTHER" id="PTHR46892:SF3">
    <property type="entry name" value="VISUAL SYSTEM HOMEOBOX 2"/>
    <property type="match status" value="1"/>
</dbReference>
<feature type="region of interest" description="Disordered" evidence="11">
    <location>
        <begin position="150"/>
        <end position="185"/>
    </location>
</feature>
<evidence type="ECO:0000256" key="11">
    <source>
        <dbReference type="SAM" id="MobiDB-lite"/>
    </source>
</evidence>
<keyword evidence="3" id="KW-0217">Developmental protein</keyword>
<dbReference type="InterPro" id="IPR009057">
    <property type="entry name" value="Homeodomain-like_sf"/>
</dbReference>
<dbReference type="Gene3D" id="1.10.10.60">
    <property type="entry name" value="Homeodomain-like"/>
    <property type="match status" value="1"/>
</dbReference>
<dbReference type="GO" id="GO:0005634">
    <property type="term" value="C:nucleus"/>
    <property type="evidence" value="ECO:0007669"/>
    <property type="project" value="UniProtKB-SubCell"/>
</dbReference>
<evidence type="ECO:0000256" key="9">
    <source>
        <dbReference type="PROSITE-ProRule" id="PRU00108"/>
    </source>
</evidence>
<keyword evidence="6 9" id="KW-0371">Homeobox</keyword>
<name>A0AAV2TTG0_CALDB</name>
<dbReference type="InterPro" id="IPR017970">
    <property type="entry name" value="Homeobox_CS"/>
</dbReference>
<evidence type="ECO:0000256" key="8">
    <source>
        <dbReference type="ARBA" id="ARBA00023242"/>
    </source>
</evidence>
<dbReference type="AlphaFoldDB" id="A0AAV2TTG0"/>
<evidence type="ECO:0000256" key="10">
    <source>
        <dbReference type="RuleBase" id="RU000682"/>
    </source>
</evidence>
<evidence type="ECO:0000313" key="15">
    <source>
        <dbReference type="Proteomes" id="UP001497525"/>
    </source>
</evidence>
<dbReference type="InterPro" id="IPR001356">
    <property type="entry name" value="HD"/>
</dbReference>
<gene>
    <name evidence="14" type="ORF">CDAUBV1_LOCUS13499</name>
</gene>
<feature type="DNA-binding region" description="Homeobox" evidence="9">
    <location>
        <begin position="412"/>
        <end position="471"/>
    </location>
</feature>
<dbReference type="Proteomes" id="UP001497525">
    <property type="component" value="Unassembled WGS sequence"/>
</dbReference>
<proteinExistence type="inferred from homology"/>
<dbReference type="FunFam" id="1.10.10.60:FF:000065">
    <property type="entry name" value="Visual system homeobox 1"/>
    <property type="match status" value="1"/>
</dbReference>
<comment type="subcellular location">
    <subcellularLocation>
        <location evidence="1 9 10">Nucleus</location>
    </subcellularLocation>
</comment>
<evidence type="ECO:0000259" key="12">
    <source>
        <dbReference type="PROSITE" id="PS50071"/>
    </source>
</evidence>
<accession>A0AAV2TTG0</accession>
<dbReference type="EMBL" id="CAXLJL010000512">
    <property type="protein sequence ID" value="CAL5138682.1"/>
    <property type="molecule type" value="Genomic_DNA"/>
</dbReference>
<comment type="similarity">
    <text evidence="2">Belongs to the paired homeobox family.</text>
</comment>
<dbReference type="PROSITE" id="PS50071">
    <property type="entry name" value="HOMEOBOX_2"/>
    <property type="match status" value="1"/>
</dbReference>
<feature type="compositionally biased region" description="Low complexity" evidence="11">
    <location>
        <begin position="569"/>
        <end position="583"/>
    </location>
</feature>
<feature type="region of interest" description="Disordered" evidence="11">
    <location>
        <begin position="525"/>
        <end position="591"/>
    </location>
</feature>
<evidence type="ECO:0000256" key="3">
    <source>
        <dbReference type="ARBA" id="ARBA00022473"/>
    </source>
</evidence>
<keyword evidence="7" id="KW-0804">Transcription</keyword>
<keyword evidence="5 9" id="KW-0238">DNA-binding</keyword>
<evidence type="ECO:0008006" key="16">
    <source>
        <dbReference type="Google" id="ProtNLM"/>
    </source>
</evidence>
<evidence type="ECO:0000256" key="5">
    <source>
        <dbReference type="ARBA" id="ARBA00023125"/>
    </source>
</evidence>
<evidence type="ECO:0000256" key="6">
    <source>
        <dbReference type="ARBA" id="ARBA00023155"/>
    </source>
</evidence>
<dbReference type="SMART" id="SM00389">
    <property type="entry name" value="HOX"/>
    <property type="match status" value="1"/>
</dbReference>
<keyword evidence="4" id="KW-0805">Transcription regulation</keyword>
<dbReference type="InterPro" id="IPR023339">
    <property type="entry name" value="CVC"/>
</dbReference>
<protein>
    <recommendedName>
        <fullName evidence="16">Visual system homeobox 2</fullName>
    </recommendedName>
</protein>
<reference evidence="14" key="1">
    <citation type="submission" date="2024-06" db="EMBL/GenBank/DDBJ databases">
        <authorList>
            <person name="Liu X."/>
            <person name="Lenzi L."/>
            <person name="Haldenby T S."/>
            <person name="Uol C."/>
        </authorList>
    </citation>
    <scope>NUCLEOTIDE SEQUENCE</scope>
</reference>
<sequence length="591" mass="66050">MNFTASTKSNPFAIQSLLGLGQNGKNVDQDHHACKSFAESSANSSPDLLRTKEFYPPKIDLINAGISPTQNDLYPEQQYLCQQSCYPNELRTGISPEFQLFSNAFSKTHPCGNLHSDIAKIFAAAYASCSLGVVNSKAYTVGRSVDRPNNVRLPRPGITQHHASSVPSLNPVNMKQDNSSSDENLSSCLPRSFLFESSPQIVRQPQSSNDCNSTKPQILKPHQTTGRLYQTENLFNNHTINLCAAPNDLDRDGIKITNVRDHEYNTIKRNSSKSDYRSRSISGIANSKVRDECISNHEYRGSQVAATFSGPENYPLTSGGQRSKDAFEQNYRSITHSPLVGGPQPETDRQYDWGRPDYRVTYPESSAPPDGTDALNLTHTNQQDTKRAHLTPDTIMVSNEKNRGEESKSSKRRRHRTIFSSVQLEKLEQAFREAHYPDVYQREMLSLKADLPEDRIQVWFQNRRAKWRKTEKTWGKSSIMAEYGLYGAMVRHSLPLPKTILKSAIENNDESCAPWLLGMHRKSVGLSSSDTENKRKRTSSAKLEESLSRGNTPSSEPTESRTNLNPHENVQSAANNDAVSSSNTDLSPSSC</sequence>
<feature type="domain" description="Homeobox" evidence="12">
    <location>
        <begin position="410"/>
        <end position="470"/>
    </location>
</feature>
<comment type="caution">
    <text evidence="14">The sequence shown here is derived from an EMBL/GenBank/DDBJ whole genome shotgun (WGS) entry which is preliminary data.</text>
</comment>
<organism evidence="14 15">
    <name type="scientific">Calicophoron daubneyi</name>
    <name type="common">Rumen fluke</name>
    <name type="synonym">Paramphistomum daubneyi</name>
    <dbReference type="NCBI Taxonomy" id="300641"/>
    <lineage>
        <taxon>Eukaryota</taxon>
        <taxon>Metazoa</taxon>
        <taxon>Spiralia</taxon>
        <taxon>Lophotrochozoa</taxon>
        <taxon>Platyhelminthes</taxon>
        <taxon>Trematoda</taxon>
        <taxon>Digenea</taxon>
        <taxon>Plagiorchiida</taxon>
        <taxon>Pronocephalata</taxon>
        <taxon>Paramphistomoidea</taxon>
        <taxon>Paramphistomidae</taxon>
        <taxon>Calicophoron</taxon>
    </lineage>
</organism>
<evidence type="ECO:0000256" key="4">
    <source>
        <dbReference type="ARBA" id="ARBA00023015"/>
    </source>
</evidence>
<dbReference type="PROSITE" id="PS00027">
    <property type="entry name" value="HOMEOBOX_1"/>
    <property type="match status" value="1"/>
</dbReference>
<evidence type="ECO:0000256" key="7">
    <source>
        <dbReference type="ARBA" id="ARBA00023163"/>
    </source>
</evidence>
<evidence type="ECO:0000256" key="2">
    <source>
        <dbReference type="ARBA" id="ARBA00005733"/>
    </source>
</evidence>
<evidence type="ECO:0000313" key="14">
    <source>
        <dbReference type="EMBL" id="CAL5138682.1"/>
    </source>
</evidence>
<dbReference type="GO" id="GO:1990837">
    <property type="term" value="F:sequence-specific double-stranded DNA binding"/>
    <property type="evidence" value="ECO:0007669"/>
    <property type="project" value="TreeGrafter"/>
</dbReference>
<dbReference type="GO" id="GO:0000981">
    <property type="term" value="F:DNA-binding transcription factor activity, RNA polymerase II-specific"/>
    <property type="evidence" value="ECO:0007669"/>
    <property type="project" value="InterPro"/>
</dbReference>
<feature type="domain" description="CVC" evidence="13">
    <location>
        <begin position="472"/>
        <end position="525"/>
    </location>
</feature>
<evidence type="ECO:0000256" key="1">
    <source>
        <dbReference type="ARBA" id="ARBA00004123"/>
    </source>
</evidence>
<dbReference type="SUPFAM" id="SSF46689">
    <property type="entry name" value="Homeodomain-like"/>
    <property type="match status" value="1"/>
</dbReference>
<dbReference type="CDD" id="cd00086">
    <property type="entry name" value="homeodomain"/>
    <property type="match status" value="1"/>
</dbReference>
<dbReference type="InterPro" id="IPR052294">
    <property type="entry name" value="VSX_homeobox_regulators"/>
</dbReference>
<feature type="compositionally biased region" description="Polar residues" evidence="11">
    <location>
        <begin position="548"/>
        <end position="568"/>
    </location>
</feature>
<keyword evidence="8 9" id="KW-0539">Nucleus</keyword>
<dbReference type="Pfam" id="PF00046">
    <property type="entry name" value="Homeodomain"/>
    <property type="match status" value="1"/>
</dbReference>
<feature type="compositionally biased region" description="Polar residues" evidence="11">
    <location>
        <begin position="161"/>
        <end position="185"/>
    </location>
</feature>
<dbReference type="PROSITE" id="PS51496">
    <property type="entry name" value="CVC"/>
    <property type="match status" value="1"/>
</dbReference>
<dbReference type="PANTHER" id="PTHR46892">
    <property type="entry name" value="VISUAL SYSTEM HOMEOBOX 2"/>
    <property type="match status" value="1"/>
</dbReference>